<protein>
    <submittedName>
        <fullName evidence="2">Uncharacterized protein</fullName>
    </submittedName>
</protein>
<dbReference type="Proteomes" id="UP000828390">
    <property type="component" value="Unassembled WGS sequence"/>
</dbReference>
<feature type="region of interest" description="Disordered" evidence="1">
    <location>
        <begin position="1"/>
        <end position="25"/>
    </location>
</feature>
<name>A0A9D4MZ19_DREPO</name>
<dbReference type="AlphaFoldDB" id="A0A9D4MZ19"/>
<evidence type="ECO:0000313" key="3">
    <source>
        <dbReference type="Proteomes" id="UP000828390"/>
    </source>
</evidence>
<comment type="caution">
    <text evidence="2">The sequence shown here is derived from an EMBL/GenBank/DDBJ whole genome shotgun (WGS) entry which is preliminary data.</text>
</comment>
<reference evidence="2" key="2">
    <citation type="submission" date="2020-11" db="EMBL/GenBank/DDBJ databases">
        <authorList>
            <person name="McCartney M.A."/>
            <person name="Auch B."/>
            <person name="Kono T."/>
            <person name="Mallez S."/>
            <person name="Becker A."/>
            <person name="Gohl D.M."/>
            <person name="Silverstein K.A.T."/>
            <person name="Koren S."/>
            <person name="Bechman K.B."/>
            <person name="Herman A."/>
            <person name="Abrahante J.E."/>
            <person name="Garbe J."/>
        </authorList>
    </citation>
    <scope>NUCLEOTIDE SEQUENCE</scope>
    <source>
        <strain evidence="2">Duluth1</strain>
        <tissue evidence="2">Whole animal</tissue>
    </source>
</reference>
<evidence type="ECO:0000313" key="2">
    <source>
        <dbReference type="EMBL" id="KAH3884933.1"/>
    </source>
</evidence>
<accession>A0A9D4MZ19</accession>
<reference evidence="2" key="1">
    <citation type="journal article" date="2019" name="bioRxiv">
        <title>The Genome of the Zebra Mussel, Dreissena polymorpha: A Resource for Invasive Species Research.</title>
        <authorList>
            <person name="McCartney M.A."/>
            <person name="Auch B."/>
            <person name="Kono T."/>
            <person name="Mallez S."/>
            <person name="Zhang Y."/>
            <person name="Obille A."/>
            <person name="Becker A."/>
            <person name="Abrahante J.E."/>
            <person name="Garbe J."/>
            <person name="Badalamenti J.P."/>
            <person name="Herman A."/>
            <person name="Mangelson H."/>
            <person name="Liachko I."/>
            <person name="Sullivan S."/>
            <person name="Sone E.D."/>
            <person name="Koren S."/>
            <person name="Silverstein K.A.T."/>
            <person name="Beckman K.B."/>
            <person name="Gohl D.M."/>
        </authorList>
    </citation>
    <scope>NUCLEOTIDE SEQUENCE</scope>
    <source>
        <strain evidence="2">Duluth1</strain>
        <tissue evidence="2">Whole animal</tissue>
    </source>
</reference>
<feature type="region of interest" description="Disordered" evidence="1">
    <location>
        <begin position="77"/>
        <end position="97"/>
    </location>
</feature>
<sequence>MAEFALKDSSHIREMNETPVEKTRRISGRWVRRKTCRKDSSNIREMNERSVAKTRPISERWVRRKTCRKDSSYIREMGQTKDLSQTQFSVSRHHAKE</sequence>
<gene>
    <name evidence="2" type="ORF">DPMN_008919</name>
</gene>
<feature type="compositionally biased region" description="Basic and acidic residues" evidence="1">
    <location>
        <begin position="1"/>
        <end position="24"/>
    </location>
</feature>
<evidence type="ECO:0000256" key="1">
    <source>
        <dbReference type="SAM" id="MobiDB-lite"/>
    </source>
</evidence>
<organism evidence="2 3">
    <name type="scientific">Dreissena polymorpha</name>
    <name type="common">Zebra mussel</name>
    <name type="synonym">Mytilus polymorpha</name>
    <dbReference type="NCBI Taxonomy" id="45954"/>
    <lineage>
        <taxon>Eukaryota</taxon>
        <taxon>Metazoa</taxon>
        <taxon>Spiralia</taxon>
        <taxon>Lophotrochozoa</taxon>
        <taxon>Mollusca</taxon>
        <taxon>Bivalvia</taxon>
        <taxon>Autobranchia</taxon>
        <taxon>Heteroconchia</taxon>
        <taxon>Euheterodonta</taxon>
        <taxon>Imparidentia</taxon>
        <taxon>Neoheterodontei</taxon>
        <taxon>Myida</taxon>
        <taxon>Dreissenoidea</taxon>
        <taxon>Dreissenidae</taxon>
        <taxon>Dreissena</taxon>
    </lineage>
</organism>
<dbReference type="EMBL" id="JAIWYP010000001">
    <property type="protein sequence ID" value="KAH3884933.1"/>
    <property type="molecule type" value="Genomic_DNA"/>
</dbReference>
<proteinExistence type="predicted"/>
<feature type="compositionally biased region" description="Polar residues" evidence="1">
    <location>
        <begin position="81"/>
        <end position="90"/>
    </location>
</feature>
<keyword evidence="3" id="KW-1185">Reference proteome</keyword>